<dbReference type="RefSeq" id="WP_163302372.1">
    <property type="nucleotide sequence ID" value="NZ_JAAGRQ010000044.1"/>
</dbReference>
<evidence type="ECO:0000313" key="1">
    <source>
        <dbReference type="EMBL" id="NDY57329.1"/>
    </source>
</evidence>
<dbReference type="Proteomes" id="UP000469724">
    <property type="component" value="Unassembled WGS sequence"/>
</dbReference>
<gene>
    <name evidence="1" type="ORF">G3N56_11305</name>
</gene>
<comment type="caution">
    <text evidence="1">The sequence shown here is derived from an EMBL/GenBank/DDBJ whole genome shotgun (WGS) entry which is preliminary data.</text>
</comment>
<proteinExistence type="predicted"/>
<organism evidence="1 2">
    <name type="scientific">Desulfolutivibrio sulfodismutans</name>
    <dbReference type="NCBI Taxonomy" id="63561"/>
    <lineage>
        <taxon>Bacteria</taxon>
        <taxon>Pseudomonadati</taxon>
        <taxon>Thermodesulfobacteriota</taxon>
        <taxon>Desulfovibrionia</taxon>
        <taxon>Desulfovibrionales</taxon>
        <taxon>Desulfovibrionaceae</taxon>
        <taxon>Desulfolutivibrio</taxon>
    </lineage>
</organism>
<dbReference type="Gene3D" id="2.60.120.200">
    <property type="match status" value="1"/>
</dbReference>
<evidence type="ECO:0000313" key="2">
    <source>
        <dbReference type="Proteomes" id="UP000469724"/>
    </source>
</evidence>
<keyword evidence="2" id="KW-1185">Reference proteome</keyword>
<reference evidence="1 2" key="1">
    <citation type="submission" date="2020-02" db="EMBL/GenBank/DDBJ databases">
        <title>Comparative genomics of sulfur disproportionating microorganisms.</title>
        <authorList>
            <person name="Ward L.M."/>
            <person name="Bertran E."/>
            <person name="Johnston D.T."/>
        </authorList>
    </citation>
    <scope>NUCLEOTIDE SEQUENCE [LARGE SCALE GENOMIC DNA]</scope>
    <source>
        <strain evidence="1 2">DSM 3696</strain>
    </source>
</reference>
<dbReference type="InterPro" id="IPR013320">
    <property type="entry name" value="ConA-like_dom_sf"/>
</dbReference>
<dbReference type="Pfam" id="PF13385">
    <property type="entry name" value="Laminin_G_3"/>
    <property type="match status" value="1"/>
</dbReference>
<accession>A0A7K3NQ47</accession>
<dbReference type="AlphaFoldDB" id="A0A7K3NQ47"/>
<name>A0A7K3NQ47_9BACT</name>
<dbReference type="SUPFAM" id="SSF49899">
    <property type="entry name" value="Concanavalin A-like lectins/glucanases"/>
    <property type="match status" value="1"/>
</dbReference>
<dbReference type="EMBL" id="JAAGRQ010000044">
    <property type="protein sequence ID" value="NDY57329.1"/>
    <property type="molecule type" value="Genomic_DNA"/>
</dbReference>
<sequence>MFPAVRSPQIPPSPEDMTRFRTRAVAYWGDLPGVVRDVNALTGAVSAHVQGALAAGGSGITAASATSLMVGTGARTLTISTGKGLVAGQYVVLWTEAGQAGMLGRVTAYNTVTGSLTVDVADTVGAGTYAVWAVFVVPLVAAQVDLSGGHFTAAPVSVGGVARRLRDDVGQFVGVVPPAFQIFAPDLALPGTVAFSRASSAWRLGAAGSLREAAVGVPRFDYDASGNLLGLRIEGAATRLNTIAAAPTAPENVSVSAVAYTVSYYGGGSLTLSGAYSGAIPPIEGIGYNVRRSLTFTPTAGTLTLAPSGTVQHLQVEAGPFATSPILGEGSAVARAADVATVALSDIDFNAAEGTIYCEFRVAGVSVPQRIFYLDNNGNTNVLSLFVSASNKITMAVNSGGTAVVYTEASLTVAVNTVYRAAFSFRNNNYQLVVNGGQAVSDTSGAMPSPLSTLRVGHTLGGVQPMCGALRHFTYFPRALTAAQLRAITL</sequence>
<protein>
    <submittedName>
        <fullName evidence="1">LamG domain-containing protein</fullName>
    </submittedName>
</protein>